<evidence type="ECO:0000313" key="1">
    <source>
        <dbReference type="EMBL" id="MBA4709571.1"/>
    </source>
</evidence>
<accession>A0A838YG41</accession>
<dbReference type="EMBL" id="JACERN010000033">
    <property type="protein sequence ID" value="MBA4709571.1"/>
    <property type="molecule type" value="Genomic_DNA"/>
</dbReference>
<dbReference type="InterPro" id="IPR014972">
    <property type="entry name" value="Phage_Mu_Gp37"/>
</dbReference>
<proteinExistence type="predicted"/>
<organism evidence="1 2">
    <name type="scientific">Aquitalea aquatica</name>
    <dbReference type="NCBI Taxonomy" id="3044273"/>
    <lineage>
        <taxon>Bacteria</taxon>
        <taxon>Pseudomonadati</taxon>
        <taxon>Pseudomonadota</taxon>
        <taxon>Betaproteobacteria</taxon>
        <taxon>Neisseriales</taxon>
        <taxon>Chromobacteriaceae</taxon>
        <taxon>Aquitalea</taxon>
    </lineage>
</organism>
<sequence length="209" mass="22376">MIGLIEDALISRLQQGLGELVGQVSRYGGELEDDLPAALGHLPAAWVSFDGVLDSKPHGTSRQQYRVQGQFVVLVGDCLAAGAAEGPGYRLVQAVRRLLSEQDLGLAISPLTPGKVRTLFNRCRAGEACRVLACEFACSWLEQALPAGGWPIPPSPEEDGAVRHPDSVFALAHGRTNLPDPPFLGIGIDYHLVPDDGVADARDILRRNP</sequence>
<dbReference type="Proteomes" id="UP000545606">
    <property type="component" value="Unassembled WGS sequence"/>
</dbReference>
<comment type="caution">
    <text evidence="1">The sequence shown here is derived from an EMBL/GenBank/DDBJ whole genome shotgun (WGS) entry which is preliminary data.</text>
</comment>
<dbReference type="AlphaFoldDB" id="A0A838YG41"/>
<protein>
    <submittedName>
        <fullName evidence="1">DUF1834 family protein</fullName>
    </submittedName>
</protein>
<dbReference type="Pfam" id="PF08873">
    <property type="entry name" value="Phage_Mu_Gp37"/>
    <property type="match status" value="1"/>
</dbReference>
<name>A0A838YG41_9NEIS</name>
<reference evidence="1 2" key="1">
    <citation type="submission" date="2020-07" db="EMBL/GenBank/DDBJ databases">
        <title>Draft genome sequence of violacein-producing bacteria and related species.</title>
        <authorList>
            <person name="Wilson H.S."/>
            <person name="De Leon M.E."/>
        </authorList>
    </citation>
    <scope>NUCLEOTIDE SEQUENCE [LARGE SCALE GENOMIC DNA]</scope>
    <source>
        <strain evidence="1 2">HSC-21Su07</strain>
    </source>
</reference>
<gene>
    <name evidence="1" type="ORF">H2Z84_14410</name>
</gene>
<evidence type="ECO:0000313" key="2">
    <source>
        <dbReference type="Proteomes" id="UP000545606"/>
    </source>
</evidence>
<keyword evidence="2" id="KW-1185">Reference proteome</keyword>
<dbReference type="RefSeq" id="WP_181836572.1">
    <property type="nucleotide sequence ID" value="NZ_JACERN010000033.1"/>
</dbReference>